<comment type="caution">
    <text evidence="2">The sequence shown here is derived from an EMBL/GenBank/DDBJ whole genome shotgun (WGS) entry which is preliminary data.</text>
</comment>
<organism evidence="2 3">
    <name type="scientific">Candidatus Nephthysia bennettiae</name>
    <dbReference type="NCBI Taxonomy" id="3127016"/>
    <lineage>
        <taxon>Bacteria</taxon>
        <taxon>Bacillati</taxon>
        <taxon>Candidatus Dormiibacterota</taxon>
        <taxon>Candidatus Dormibacteria</taxon>
        <taxon>Candidatus Dormibacterales</taxon>
        <taxon>Candidatus Dormibacteraceae</taxon>
        <taxon>Candidatus Nephthysia</taxon>
    </lineage>
</organism>
<reference evidence="2" key="1">
    <citation type="submission" date="2020-10" db="EMBL/GenBank/DDBJ databases">
        <title>Ca. Dormibacterota MAGs.</title>
        <authorList>
            <person name="Montgomery K."/>
        </authorList>
    </citation>
    <scope>NUCLEOTIDE SEQUENCE [LARGE SCALE GENOMIC DNA]</scope>
    <source>
        <strain evidence="2">SC8812_S17_10</strain>
    </source>
</reference>
<dbReference type="Proteomes" id="UP000612893">
    <property type="component" value="Unassembled WGS sequence"/>
</dbReference>
<sequence>MAKFGFPVLVLPGKEQVALGATEQMKQRRQEHEQSRRNAGMTLERAWLQRNPDGGSLLVVYDEAEGSFEEVVRAFVTSGLDFDRWFIDMNQEISGIDLRPPPPGGGPEEVVSWEAPGGHRGVGLAFAAPLAEGKADVGRRLMREAFETRKQELTEWVGKEGPQEPDAPQLDGEA</sequence>
<dbReference type="EMBL" id="JAEKNR010000005">
    <property type="protein sequence ID" value="MBJ7596530.1"/>
    <property type="molecule type" value="Genomic_DNA"/>
</dbReference>
<evidence type="ECO:0000313" key="2">
    <source>
        <dbReference type="EMBL" id="MBJ7596530.1"/>
    </source>
</evidence>
<proteinExistence type="predicted"/>
<dbReference type="AlphaFoldDB" id="A0A934K0Z0"/>
<feature type="compositionally biased region" description="Basic and acidic residues" evidence="1">
    <location>
        <begin position="152"/>
        <end position="162"/>
    </location>
</feature>
<evidence type="ECO:0000313" key="3">
    <source>
        <dbReference type="Proteomes" id="UP000612893"/>
    </source>
</evidence>
<gene>
    <name evidence="2" type="ORF">JF922_00355</name>
</gene>
<keyword evidence="3" id="KW-1185">Reference proteome</keyword>
<accession>A0A934K0Z0</accession>
<name>A0A934K0Z0_9BACT</name>
<evidence type="ECO:0000256" key="1">
    <source>
        <dbReference type="SAM" id="MobiDB-lite"/>
    </source>
</evidence>
<protein>
    <submittedName>
        <fullName evidence="2">Uncharacterized protein</fullName>
    </submittedName>
</protein>
<feature type="region of interest" description="Disordered" evidence="1">
    <location>
        <begin position="152"/>
        <end position="174"/>
    </location>
</feature>
<dbReference type="RefSeq" id="WP_338198361.1">
    <property type="nucleotide sequence ID" value="NZ_JAEKNR010000005.1"/>
</dbReference>